<comment type="caution">
    <text evidence="2">The sequence shown here is derived from an EMBL/GenBank/DDBJ whole genome shotgun (WGS) entry which is preliminary data.</text>
</comment>
<name>A0A4Y2IZV8_ARAVE</name>
<reference evidence="2 3" key="1">
    <citation type="journal article" date="2019" name="Sci. Rep.">
        <title>Orb-weaving spider Araneus ventricosus genome elucidates the spidroin gene catalogue.</title>
        <authorList>
            <person name="Kono N."/>
            <person name="Nakamura H."/>
            <person name="Ohtoshi R."/>
            <person name="Moran D.A.P."/>
            <person name="Shinohara A."/>
            <person name="Yoshida Y."/>
            <person name="Fujiwara M."/>
            <person name="Mori M."/>
            <person name="Tomita M."/>
            <person name="Arakawa K."/>
        </authorList>
    </citation>
    <scope>NUCLEOTIDE SEQUENCE [LARGE SCALE GENOMIC DNA]</scope>
</reference>
<organism evidence="2 3">
    <name type="scientific">Araneus ventricosus</name>
    <name type="common">Orbweaver spider</name>
    <name type="synonym">Epeira ventricosa</name>
    <dbReference type="NCBI Taxonomy" id="182803"/>
    <lineage>
        <taxon>Eukaryota</taxon>
        <taxon>Metazoa</taxon>
        <taxon>Ecdysozoa</taxon>
        <taxon>Arthropoda</taxon>
        <taxon>Chelicerata</taxon>
        <taxon>Arachnida</taxon>
        <taxon>Araneae</taxon>
        <taxon>Araneomorphae</taxon>
        <taxon>Entelegynae</taxon>
        <taxon>Araneoidea</taxon>
        <taxon>Araneidae</taxon>
        <taxon>Araneus</taxon>
    </lineage>
</organism>
<keyword evidence="1" id="KW-0812">Transmembrane</keyword>
<accession>A0A4Y2IZV8</accession>
<evidence type="ECO:0000313" key="2">
    <source>
        <dbReference type="EMBL" id="GBM83541.1"/>
    </source>
</evidence>
<sequence>MGRGQTTRMTPKPAYLSPNFHITPGGSRFPRRHTGVTTFCCFFIGTPDIYLAASVIFLDISFSRQTPSSFSLQQTCAANPGQNKFDDKECTDQPKQLCIKLTHLSEATMGRSCSKLALQAHCKYKTSTNTRIGLS</sequence>
<keyword evidence="1" id="KW-0472">Membrane</keyword>
<gene>
    <name evidence="2" type="ORF">AVEN_272009_1</name>
</gene>
<protein>
    <submittedName>
        <fullName evidence="2">Uncharacterized protein</fullName>
    </submittedName>
</protein>
<proteinExistence type="predicted"/>
<keyword evidence="3" id="KW-1185">Reference proteome</keyword>
<evidence type="ECO:0000256" key="1">
    <source>
        <dbReference type="SAM" id="Phobius"/>
    </source>
</evidence>
<dbReference type="AlphaFoldDB" id="A0A4Y2IZV8"/>
<evidence type="ECO:0000313" key="3">
    <source>
        <dbReference type="Proteomes" id="UP000499080"/>
    </source>
</evidence>
<feature type="transmembrane region" description="Helical" evidence="1">
    <location>
        <begin position="36"/>
        <end position="58"/>
    </location>
</feature>
<dbReference type="Proteomes" id="UP000499080">
    <property type="component" value="Unassembled WGS sequence"/>
</dbReference>
<keyword evidence="1" id="KW-1133">Transmembrane helix</keyword>
<dbReference type="EMBL" id="BGPR01003090">
    <property type="protein sequence ID" value="GBM83541.1"/>
    <property type="molecule type" value="Genomic_DNA"/>
</dbReference>